<evidence type="ECO:0000313" key="4">
    <source>
        <dbReference type="Proteomes" id="UP001187531"/>
    </source>
</evidence>
<feature type="compositionally biased region" description="Polar residues" evidence="1">
    <location>
        <begin position="411"/>
        <end position="427"/>
    </location>
</feature>
<feature type="region of interest" description="Disordered" evidence="1">
    <location>
        <begin position="516"/>
        <end position="597"/>
    </location>
</feature>
<keyword evidence="2" id="KW-0732">Signal</keyword>
<feature type="signal peptide" evidence="2">
    <location>
        <begin position="1"/>
        <end position="16"/>
    </location>
</feature>
<feature type="compositionally biased region" description="Polar residues" evidence="1">
    <location>
        <begin position="556"/>
        <end position="571"/>
    </location>
</feature>
<reference evidence="3" key="1">
    <citation type="submission" date="2023-07" db="EMBL/GenBank/DDBJ databases">
        <title>Chromosome-level genome assembly of Artemia franciscana.</title>
        <authorList>
            <person name="Jo E."/>
        </authorList>
    </citation>
    <scope>NUCLEOTIDE SEQUENCE</scope>
    <source>
        <tissue evidence="3">Whole body</tissue>
    </source>
</reference>
<accession>A0AA88LA62</accession>
<dbReference type="Proteomes" id="UP001187531">
    <property type="component" value="Unassembled WGS sequence"/>
</dbReference>
<keyword evidence="4" id="KW-1185">Reference proteome</keyword>
<gene>
    <name evidence="3" type="ORF">QYM36_002369</name>
</gene>
<evidence type="ECO:0000256" key="2">
    <source>
        <dbReference type="SAM" id="SignalP"/>
    </source>
</evidence>
<feature type="chain" id="PRO_5041713366" evidence="2">
    <location>
        <begin position="17"/>
        <end position="597"/>
    </location>
</feature>
<organism evidence="3 4">
    <name type="scientific">Artemia franciscana</name>
    <name type="common">Brine shrimp</name>
    <name type="synonym">Artemia sanfranciscana</name>
    <dbReference type="NCBI Taxonomy" id="6661"/>
    <lineage>
        <taxon>Eukaryota</taxon>
        <taxon>Metazoa</taxon>
        <taxon>Ecdysozoa</taxon>
        <taxon>Arthropoda</taxon>
        <taxon>Crustacea</taxon>
        <taxon>Branchiopoda</taxon>
        <taxon>Anostraca</taxon>
        <taxon>Artemiidae</taxon>
        <taxon>Artemia</taxon>
    </lineage>
</organism>
<evidence type="ECO:0000313" key="3">
    <source>
        <dbReference type="EMBL" id="KAK2724003.1"/>
    </source>
</evidence>
<proteinExistence type="predicted"/>
<name>A0AA88LA62_ARTSF</name>
<dbReference type="EMBL" id="JAVRJZ010000004">
    <property type="protein sequence ID" value="KAK2724003.1"/>
    <property type="molecule type" value="Genomic_DNA"/>
</dbReference>
<comment type="caution">
    <text evidence="3">The sequence shown here is derived from an EMBL/GenBank/DDBJ whole genome shotgun (WGS) entry which is preliminary data.</text>
</comment>
<protein>
    <submittedName>
        <fullName evidence="3">Uncharacterized protein</fullName>
    </submittedName>
</protein>
<feature type="region of interest" description="Disordered" evidence="1">
    <location>
        <begin position="382"/>
        <end position="427"/>
    </location>
</feature>
<feature type="region of interest" description="Disordered" evidence="1">
    <location>
        <begin position="343"/>
        <end position="362"/>
    </location>
</feature>
<dbReference type="AlphaFoldDB" id="A0AA88LA62"/>
<feature type="region of interest" description="Disordered" evidence="1">
    <location>
        <begin position="481"/>
        <end position="502"/>
    </location>
</feature>
<sequence length="597" mass="63722">MKVLILLSSLIALSCSQYSIPVNPPLVQIASPSYSQSQLPAGSQAGGIRPVIFNYKATKSNSKSNTYYKPSPIPNAAKAPFPQQPLPNFPGKAQQELPKAPTSFFQQTSYQSKIVKQQNINPRPNSIIPVANLPVQNSPPVAKPYSSVKGNGGTAQYVSNSIQGSQGGQKTSYNTVKTVSQISQPSFSPLKPVSQNFQTSIVPQQATRAKGIKAQYNGLSPVQGQIPAPVDQSLKFGKSSYSGTQSGVTKGAFKSQNVQAFSSGQNIKQGYPKEIPSNPQALIPPPTAGQVIYARPTPAPVKISYETPSSKVSINGVTSPFQYSTTASLIEVTTPVPFTSNGFDQSNEYKGSAGGAIRNGGGFQNNAVQQNYRQKLISGSGTEANFQQPIPSPLEQPPQSFGPTEPGYKGNQASIVGGSQFSPQSASYNNGVPAKSLNTKVISAPENAYGNVNTAAISSAINQVNSQSSFQNNKEFNSQVNQFGSQSDYQSKTTENFGFKSGNQQDFVKQTQFEQKENSNAGYKKQVESAQGSEGQEQFFEEVQENTQVNNGGSGFSSLSDQTFSNGQSENAGKYGDQGSTVGSGFELEDVRQYEKR</sequence>
<feature type="compositionally biased region" description="Gly residues" evidence="1">
    <location>
        <begin position="352"/>
        <end position="362"/>
    </location>
</feature>
<evidence type="ECO:0000256" key="1">
    <source>
        <dbReference type="SAM" id="MobiDB-lite"/>
    </source>
</evidence>
<dbReference type="PROSITE" id="PS51257">
    <property type="entry name" value="PROKAR_LIPOPROTEIN"/>
    <property type="match status" value="1"/>
</dbReference>